<dbReference type="AlphaFoldDB" id="A0AAN7P3G5"/>
<dbReference type="EMBL" id="JARPUR010000005">
    <property type="protein sequence ID" value="KAK4876219.1"/>
    <property type="molecule type" value="Genomic_DNA"/>
</dbReference>
<evidence type="ECO:0000313" key="3">
    <source>
        <dbReference type="Proteomes" id="UP001353858"/>
    </source>
</evidence>
<dbReference type="Proteomes" id="UP001353858">
    <property type="component" value="Unassembled WGS sequence"/>
</dbReference>
<sequence length="168" mass="18500">MSGPGPGGRGGGWSPLHFRPPSPYGPSPPPRFGSPGMPMFATRHPHMPAPRPRWPSPLTHGISPPPIPPSPRPFRMPMHPPSPAPTRCSTPEYFRGVSPYHHNDMGPPTREYEFVGVPLEPPPLPKNYEPEEEETGPSTAEIIANQSQDYVDEKLAEYQATIYLLQGK</sequence>
<feature type="compositionally biased region" description="Pro residues" evidence="1">
    <location>
        <begin position="63"/>
        <end position="84"/>
    </location>
</feature>
<name>A0AAN7P3G5_9COLE</name>
<feature type="compositionally biased region" description="Pro residues" evidence="1">
    <location>
        <begin position="18"/>
        <end position="32"/>
    </location>
</feature>
<evidence type="ECO:0000256" key="1">
    <source>
        <dbReference type="SAM" id="MobiDB-lite"/>
    </source>
</evidence>
<feature type="region of interest" description="Disordered" evidence="1">
    <location>
        <begin position="1"/>
        <end position="139"/>
    </location>
</feature>
<gene>
    <name evidence="2" type="ORF">RN001_012641</name>
</gene>
<protein>
    <submittedName>
        <fullName evidence="2">Uncharacterized protein</fullName>
    </submittedName>
</protein>
<keyword evidence="3" id="KW-1185">Reference proteome</keyword>
<proteinExistence type="predicted"/>
<organism evidence="2 3">
    <name type="scientific">Aquatica leii</name>
    <dbReference type="NCBI Taxonomy" id="1421715"/>
    <lineage>
        <taxon>Eukaryota</taxon>
        <taxon>Metazoa</taxon>
        <taxon>Ecdysozoa</taxon>
        <taxon>Arthropoda</taxon>
        <taxon>Hexapoda</taxon>
        <taxon>Insecta</taxon>
        <taxon>Pterygota</taxon>
        <taxon>Neoptera</taxon>
        <taxon>Endopterygota</taxon>
        <taxon>Coleoptera</taxon>
        <taxon>Polyphaga</taxon>
        <taxon>Elateriformia</taxon>
        <taxon>Elateroidea</taxon>
        <taxon>Lampyridae</taxon>
        <taxon>Luciolinae</taxon>
        <taxon>Aquatica</taxon>
    </lineage>
</organism>
<accession>A0AAN7P3G5</accession>
<feature type="compositionally biased region" description="Gly residues" evidence="1">
    <location>
        <begin position="1"/>
        <end position="13"/>
    </location>
</feature>
<reference evidence="3" key="1">
    <citation type="submission" date="2023-01" db="EMBL/GenBank/DDBJ databases">
        <title>Key to firefly adult light organ development and bioluminescence: homeobox transcription factors regulate luciferase expression and transportation to peroxisome.</title>
        <authorList>
            <person name="Fu X."/>
        </authorList>
    </citation>
    <scope>NUCLEOTIDE SEQUENCE [LARGE SCALE GENOMIC DNA]</scope>
</reference>
<evidence type="ECO:0000313" key="2">
    <source>
        <dbReference type="EMBL" id="KAK4876219.1"/>
    </source>
</evidence>
<comment type="caution">
    <text evidence="2">The sequence shown here is derived from an EMBL/GenBank/DDBJ whole genome shotgun (WGS) entry which is preliminary data.</text>
</comment>